<evidence type="ECO:0000256" key="1">
    <source>
        <dbReference type="SAM" id="MobiDB-lite"/>
    </source>
</evidence>
<feature type="region of interest" description="Disordered" evidence="1">
    <location>
        <begin position="423"/>
        <end position="477"/>
    </location>
</feature>
<feature type="compositionally biased region" description="Low complexity" evidence="1">
    <location>
        <begin position="440"/>
        <end position="466"/>
    </location>
</feature>
<evidence type="ECO:0000313" key="3">
    <source>
        <dbReference type="Proteomes" id="UP000664534"/>
    </source>
</evidence>
<feature type="compositionally biased region" description="Polar residues" evidence="1">
    <location>
        <begin position="467"/>
        <end position="477"/>
    </location>
</feature>
<name>A0A8H3I7N4_9LECA</name>
<dbReference type="OrthoDB" id="5425448at2759"/>
<feature type="compositionally biased region" description="Polar residues" evidence="1">
    <location>
        <begin position="485"/>
        <end position="495"/>
    </location>
</feature>
<evidence type="ECO:0000313" key="2">
    <source>
        <dbReference type="EMBL" id="CAF9908018.1"/>
    </source>
</evidence>
<dbReference type="EMBL" id="CAJPDT010000004">
    <property type="protein sequence ID" value="CAF9908018.1"/>
    <property type="molecule type" value="Genomic_DNA"/>
</dbReference>
<comment type="caution">
    <text evidence="2">The sequence shown here is derived from an EMBL/GenBank/DDBJ whole genome shotgun (WGS) entry which is preliminary data.</text>
</comment>
<sequence>MQHKVYPQCVDPNLLSLNENIPSAHLASDCFAPFDDVEIATGQASFDDGDPHSQMTTWIDPHYSRRDFKHPDDVLADFDYTYVHALNVPLKELRPFLMHEYRSTQVHSAPTRGWDIGRFERSDPGAVLQYEVSSPVRESEPGSHLQTFALSAPEHENQSSQDVQIEAISQWPSNLQGNEMFRPSMTKSRHQRQDFAKHQRMQENPYSANGNYTQHSRLHSQARSSRSPHLATFGTFYHNISPASEQRMAGSSTSSSFSQPATSDLRIESNPAHIFHSQSAQPLHHPTFHELKESGTGLRQDLEMEFSLDRGLVDESGHSSLLASENVPTAQELSWRQHDHLLFGHQPSTSADTGYGSYNLGLTANDRAWPSDFIQDPAFGLASRQTYDGSNSLDHPDAIKIKGSSGHYKLDLASSYPPSADCFPNHMPTMHNPRPHRANTSTSQPTSFSSSPPNISSRKNSSKSTSAGGSTPGSLSIIQEFGHSQHGSPIFSRSGSAKGKRKGPLATATALAAAQKRKDGSVCIRCRTMKMTVGRCGRTL</sequence>
<dbReference type="AlphaFoldDB" id="A0A8H3I7N4"/>
<gene>
    <name evidence="2" type="ORF">IMSHALPRED_006559</name>
</gene>
<keyword evidence="3" id="KW-1185">Reference proteome</keyword>
<feature type="region of interest" description="Disordered" evidence="1">
    <location>
        <begin position="484"/>
        <end position="503"/>
    </location>
</feature>
<accession>A0A8H3I7N4</accession>
<protein>
    <submittedName>
        <fullName evidence="2">Uncharacterized protein</fullName>
    </submittedName>
</protein>
<reference evidence="2" key="1">
    <citation type="submission" date="2021-03" db="EMBL/GenBank/DDBJ databases">
        <authorList>
            <person name="Tagirdzhanova G."/>
        </authorList>
    </citation>
    <scope>NUCLEOTIDE SEQUENCE</scope>
</reference>
<dbReference type="Proteomes" id="UP000664534">
    <property type="component" value="Unassembled WGS sequence"/>
</dbReference>
<organism evidence="2 3">
    <name type="scientific">Imshaugia aleurites</name>
    <dbReference type="NCBI Taxonomy" id="172621"/>
    <lineage>
        <taxon>Eukaryota</taxon>
        <taxon>Fungi</taxon>
        <taxon>Dikarya</taxon>
        <taxon>Ascomycota</taxon>
        <taxon>Pezizomycotina</taxon>
        <taxon>Lecanoromycetes</taxon>
        <taxon>OSLEUM clade</taxon>
        <taxon>Lecanoromycetidae</taxon>
        <taxon>Lecanorales</taxon>
        <taxon>Lecanorineae</taxon>
        <taxon>Parmeliaceae</taxon>
        <taxon>Imshaugia</taxon>
    </lineage>
</organism>
<proteinExistence type="predicted"/>